<dbReference type="GO" id="GO:0016887">
    <property type="term" value="F:ATP hydrolysis activity"/>
    <property type="evidence" value="ECO:0007669"/>
    <property type="project" value="RHEA"/>
</dbReference>
<reference evidence="4" key="2">
    <citation type="submission" date="2015-01" db="EMBL/GenBank/DDBJ databases">
        <title>Evolutionary Origins and Diversification of the Mycorrhizal Mutualists.</title>
        <authorList>
            <consortium name="DOE Joint Genome Institute"/>
            <consortium name="Mycorrhizal Genomics Consortium"/>
            <person name="Kohler A."/>
            <person name="Kuo A."/>
            <person name="Nagy L.G."/>
            <person name="Floudas D."/>
            <person name="Copeland A."/>
            <person name="Barry K.W."/>
            <person name="Cichocki N."/>
            <person name="Veneault-Fourrey C."/>
            <person name="LaButti K."/>
            <person name="Lindquist E.A."/>
            <person name="Lipzen A."/>
            <person name="Lundell T."/>
            <person name="Morin E."/>
            <person name="Murat C."/>
            <person name="Riley R."/>
            <person name="Ohm R."/>
            <person name="Sun H."/>
            <person name="Tunlid A."/>
            <person name="Henrissat B."/>
            <person name="Grigoriev I.V."/>
            <person name="Hibbett D.S."/>
            <person name="Martin F."/>
        </authorList>
    </citation>
    <scope>NUCLEOTIDE SEQUENCE [LARGE SCALE GENOMIC DNA]</scope>
    <source>
        <strain evidence="4">Foug A</strain>
    </source>
</reference>
<name>A0A0C3D7S7_9AGAM</name>
<dbReference type="Proteomes" id="UP000053989">
    <property type="component" value="Unassembled WGS sequence"/>
</dbReference>
<dbReference type="Gene3D" id="3.40.50.300">
    <property type="entry name" value="P-loop containing nucleotide triphosphate hydrolases"/>
    <property type="match status" value="1"/>
</dbReference>
<evidence type="ECO:0000313" key="4">
    <source>
        <dbReference type="Proteomes" id="UP000053989"/>
    </source>
</evidence>
<dbReference type="Pfam" id="PF05970">
    <property type="entry name" value="PIF1"/>
    <property type="match status" value="1"/>
</dbReference>
<proteinExistence type="inferred from homology"/>
<dbReference type="InParanoid" id="A0A0C3D7S7"/>
<dbReference type="AlphaFoldDB" id="A0A0C3D7S7"/>
<dbReference type="InterPro" id="IPR051055">
    <property type="entry name" value="PIF1_helicase"/>
</dbReference>
<dbReference type="GO" id="GO:0006281">
    <property type="term" value="P:DNA repair"/>
    <property type="evidence" value="ECO:0007669"/>
    <property type="project" value="UniProtKB-KW"/>
</dbReference>
<feature type="non-terminal residue" evidence="3">
    <location>
        <position position="255"/>
    </location>
</feature>
<evidence type="ECO:0000313" key="3">
    <source>
        <dbReference type="EMBL" id="KIM52121.1"/>
    </source>
</evidence>
<dbReference type="GO" id="GO:0005524">
    <property type="term" value="F:ATP binding"/>
    <property type="evidence" value="ECO:0007669"/>
    <property type="project" value="UniProtKB-KW"/>
</dbReference>
<protein>
    <recommendedName>
        <fullName evidence="1">ATP-dependent DNA helicase</fullName>
        <ecNumber evidence="1">5.6.2.3</ecNumber>
    </recommendedName>
</protein>
<dbReference type="InterPro" id="IPR027417">
    <property type="entry name" value="P-loop_NTPase"/>
</dbReference>
<keyword evidence="1" id="KW-0378">Hydrolase</keyword>
<keyword evidence="1" id="KW-0547">Nucleotide-binding</keyword>
<comment type="similarity">
    <text evidence="1">Belongs to the helicase family.</text>
</comment>
<keyword evidence="4" id="KW-1185">Reference proteome</keyword>
<dbReference type="GO" id="GO:0000723">
    <property type="term" value="P:telomere maintenance"/>
    <property type="evidence" value="ECO:0007669"/>
    <property type="project" value="InterPro"/>
</dbReference>
<dbReference type="InterPro" id="IPR010285">
    <property type="entry name" value="DNA_helicase_pif1-like_DEAD"/>
</dbReference>
<evidence type="ECO:0000259" key="2">
    <source>
        <dbReference type="Pfam" id="PF05970"/>
    </source>
</evidence>
<keyword evidence="1" id="KW-0067">ATP-binding</keyword>
<evidence type="ECO:0000256" key="1">
    <source>
        <dbReference type="RuleBase" id="RU363044"/>
    </source>
</evidence>
<keyword evidence="1" id="KW-0233">DNA recombination</keyword>
<dbReference type="GO" id="GO:0043139">
    <property type="term" value="F:5'-3' DNA helicase activity"/>
    <property type="evidence" value="ECO:0007669"/>
    <property type="project" value="UniProtKB-EC"/>
</dbReference>
<keyword evidence="1" id="KW-0234">DNA repair</keyword>
<dbReference type="EMBL" id="KN822223">
    <property type="protein sequence ID" value="KIM52121.1"/>
    <property type="molecule type" value="Genomic_DNA"/>
</dbReference>
<dbReference type="STRING" id="1036808.A0A0C3D7S7"/>
<dbReference type="HOGENOM" id="CLU_084958_0_0_1"/>
<dbReference type="PANTHER" id="PTHR47642">
    <property type="entry name" value="ATP-DEPENDENT DNA HELICASE"/>
    <property type="match status" value="1"/>
</dbReference>
<comment type="cofactor">
    <cofactor evidence="1">
        <name>Mg(2+)</name>
        <dbReference type="ChEBI" id="CHEBI:18420"/>
    </cofactor>
</comment>
<comment type="catalytic activity">
    <reaction evidence="1">
        <text>ATP + H2O = ADP + phosphate + H(+)</text>
        <dbReference type="Rhea" id="RHEA:13065"/>
        <dbReference type="ChEBI" id="CHEBI:15377"/>
        <dbReference type="ChEBI" id="CHEBI:15378"/>
        <dbReference type="ChEBI" id="CHEBI:30616"/>
        <dbReference type="ChEBI" id="CHEBI:43474"/>
        <dbReference type="ChEBI" id="CHEBI:456216"/>
        <dbReference type="EC" id="5.6.2.3"/>
    </reaction>
</comment>
<dbReference type="OrthoDB" id="2986975at2759"/>
<accession>A0A0C3D7S7</accession>
<sequence length="255" mass="29117">MISPRKDHSVSAESKAKLQVLWRHIQYLVIDEVSMISKAFLARLSRNISIGKMAEGELPSCHSFGGISVILCSDFFQFLPVTCAPSEALYFPTTTVQCNREDSQTGCTIFEEFTTVVTLKEQMQVTDPIWQDFLQHLWVGQVQEKHITMLCTLVLTNQNYVETDFCLQPWNNASLITPRHGVRRIWNDTALHKHAKEMQSMVFECQAKDTIKGQPLTLAEHYATLIRHQGADAKQRKQDLPDTVRVAFEMKVMVT</sequence>
<dbReference type="EC" id="5.6.2.3" evidence="1"/>
<keyword evidence="1" id="KW-0347">Helicase</keyword>
<reference evidence="3 4" key="1">
    <citation type="submission" date="2014-04" db="EMBL/GenBank/DDBJ databases">
        <authorList>
            <consortium name="DOE Joint Genome Institute"/>
            <person name="Kuo A."/>
            <person name="Kohler A."/>
            <person name="Nagy L.G."/>
            <person name="Floudas D."/>
            <person name="Copeland A."/>
            <person name="Barry K.W."/>
            <person name="Cichocki N."/>
            <person name="Veneault-Fourrey C."/>
            <person name="LaButti K."/>
            <person name="Lindquist E.A."/>
            <person name="Lipzen A."/>
            <person name="Lundell T."/>
            <person name="Morin E."/>
            <person name="Murat C."/>
            <person name="Sun H."/>
            <person name="Tunlid A."/>
            <person name="Henrissat B."/>
            <person name="Grigoriev I.V."/>
            <person name="Hibbett D.S."/>
            <person name="Martin F."/>
            <person name="Nordberg H.P."/>
            <person name="Cantor M.N."/>
            <person name="Hua S.X."/>
        </authorList>
    </citation>
    <scope>NUCLEOTIDE SEQUENCE [LARGE SCALE GENOMIC DNA]</scope>
    <source>
        <strain evidence="3 4">Foug A</strain>
    </source>
</reference>
<organism evidence="3 4">
    <name type="scientific">Scleroderma citrinum Foug A</name>
    <dbReference type="NCBI Taxonomy" id="1036808"/>
    <lineage>
        <taxon>Eukaryota</taxon>
        <taxon>Fungi</taxon>
        <taxon>Dikarya</taxon>
        <taxon>Basidiomycota</taxon>
        <taxon>Agaricomycotina</taxon>
        <taxon>Agaricomycetes</taxon>
        <taxon>Agaricomycetidae</taxon>
        <taxon>Boletales</taxon>
        <taxon>Sclerodermatineae</taxon>
        <taxon>Sclerodermataceae</taxon>
        <taxon>Scleroderma</taxon>
    </lineage>
</organism>
<feature type="domain" description="DNA helicase Pif1-like DEAD-box helicase" evidence="2">
    <location>
        <begin position="10"/>
        <end position="91"/>
    </location>
</feature>
<keyword evidence="1" id="KW-0227">DNA damage</keyword>
<dbReference type="GO" id="GO:0006310">
    <property type="term" value="P:DNA recombination"/>
    <property type="evidence" value="ECO:0007669"/>
    <property type="project" value="UniProtKB-KW"/>
</dbReference>
<gene>
    <name evidence="3" type="ORF">SCLCIDRAFT_41067</name>
</gene>